<sequence length="241" mass="25436">MRTQRAEDVVDQRPVLVGVGRRAQLDEGDLHISIFAGHSSLRQGEGVAVSPTAQPTVPPYDVLVLAGGASRRFGADKLVARVEGQALLDRVLAAASGGHQVCAVGPRRPTVRPVTWIREDPPGGGPAAAVVAGLRAGDTPYVALLAGDLPYVTRETVDRLAVALAESPARDGALLVDGDGRAQYLCSVWHRAALDGAAARSPDWDGVALRRLLEPLHARQVAARGRESHDVDRPEDLPSDT</sequence>
<dbReference type="GO" id="GO:0005525">
    <property type="term" value="F:GTP binding"/>
    <property type="evidence" value="ECO:0007669"/>
    <property type="project" value="UniProtKB-KW"/>
</dbReference>
<protein>
    <submittedName>
        <fullName evidence="11">Molybdenum cofactor guanylyltransferase</fullName>
    </submittedName>
</protein>
<accession>A0A5C4MKC6</accession>
<evidence type="ECO:0000256" key="5">
    <source>
        <dbReference type="ARBA" id="ARBA00022842"/>
    </source>
</evidence>
<feature type="region of interest" description="Disordered" evidence="8">
    <location>
        <begin position="221"/>
        <end position="241"/>
    </location>
</feature>
<keyword evidence="7" id="KW-0501">Molybdenum cofactor biosynthesis</keyword>
<dbReference type="SUPFAM" id="SSF53448">
    <property type="entry name" value="Nucleotide-diphospho-sugar transferases"/>
    <property type="match status" value="1"/>
</dbReference>
<proteinExistence type="predicted"/>
<dbReference type="Gene3D" id="3.90.550.10">
    <property type="entry name" value="Spore Coat Polysaccharide Biosynthesis Protein SpsA, Chain A"/>
    <property type="match status" value="1"/>
</dbReference>
<dbReference type="GO" id="GO:0016779">
    <property type="term" value="F:nucleotidyltransferase activity"/>
    <property type="evidence" value="ECO:0007669"/>
    <property type="project" value="UniProtKB-KW"/>
</dbReference>
<comment type="caution">
    <text evidence="11">The sequence shown here is derived from an EMBL/GenBank/DDBJ whole genome shotgun (WGS) entry which is preliminary data.</text>
</comment>
<evidence type="ECO:0000256" key="1">
    <source>
        <dbReference type="ARBA" id="ARBA00022490"/>
    </source>
</evidence>
<evidence type="ECO:0000259" key="9">
    <source>
        <dbReference type="Pfam" id="PF12804"/>
    </source>
</evidence>
<name>A0A5C4MKC6_9ACTN</name>
<keyword evidence="11" id="KW-0548">Nucleotidyltransferase</keyword>
<evidence type="ECO:0000256" key="2">
    <source>
        <dbReference type="ARBA" id="ARBA00022679"/>
    </source>
</evidence>
<keyword evidence="2 11" id="KW-0808">Transferase</keyword>
<evidence type="ECO:0000256" key="6">
    <source>
        <dbReference type="ARBA" id="ARBA00023134"/>
    </source>
</evidence>
<dbReference type="AlphaFoldDB" id="A0A5C4MKC6"/>
<dbReference type="EMBL" id="VDFR01000102">
    <property type="protein sequence ID" value="TNC41814.1"/>
    <property type="molecule type" value="Genomic_DNA"/>
</dbReference>
<dbReference type="PANTHER" id="PTHR19136:SF81">
    <property type="entry name" value="MOLYBDENUM COFACTOR GUANYLYLTRANSFERASE"/>
    <property type="match status" value="1"/>
</dbReference>
<keyword evidence="5" id="KW-0460">Magnesium</keyword>
<dbReference type="OrthoDB" id="4408226at2"/>
<evidence type="ECO:0000256" key="8">
    <source>
        <dbReference type="SAM" id="MobiDB-lite"/>
    </source>
</evidence>
<dbReference type="EMBL" id="VDFR01000084">
    <property type="protein sequence ID" value="TNC43170.1"/>
    <property type="molecule type" value="Genomic_DNA"/>
</dbReference>
<dbReference type="Proteomes" id="UP000306740">
    <property type="component" value="Unassembled WGS sequence"/>
</dbReference>
<evidence type="ECO:0000313" key="10">
    <source>
        <dbReference type="EMBL" id="TNC41814.1"/>
    </source>
</evidence>
<gene>
    <name evidence="11" type="ORF">FHE65_18930</name>
    <name evidence="10" type="ORF">FHE65_21880</name>
</gene>
<dbReference type="Pfam" id="PF12804">
    <property type="entry name" value="NTP_transf_3"/>
    <property type="match status" value="1"/>
</dbReference>
<dbReference type="PANTHER" id="PTHR19136">
    <property type="entry name" value="MOLYBDENUM COFACTOR GUANYLYLTRANSFERASE"/>
    <property type="match status" value="1"/>
</dbReference>
<evidence type="ECO:0000313" key="11">
    <source>
        <dbReference type="EMBL" id="TNC43170.1"/>
    </source>
</evidence>
<dbReference type="InterPro" id="IPR029044">
    <property type="entry name" value="Nucleotide-diphossugar_trans"/>
</dbReference>
<organism evidence="11 12">
    <name type="scientific">Mumia zhuanghuii</name>
    <dbReference type="NCBI Taxonomy" id="2585211"/>
    <lineage>
        <taxon>Bacteria</taxon>
        <taxon>Bacillati</taxon>
        <taxon>Actinomycetota</taxon>
        <taxon>Actinomycetes</taxon>
        <taxon>Propionibacteriales</taxon>
        <taxon>Nocardioidaceae</taxon>
        <taxon>Mumia</taxon>
    </lineage>
</organism>
<dbReference type="InterPro" id="IPR025877">
    <property type="entry name" value="MobA-like_NTP_Trfase"/>
</dbReference>
<evidence type="ECO:0000256" key="7">
    <source>
        <dbReference type="ARBA" id="ARBA00023150"/>
    </source>
</evidence>
<dbReference type="GO" id="GO:0046872">
    <property type="term" value="F:metal ion binding"/>
    <property type="evidence" value="ECO:0007669"/>
    <property type="project" value="UniProtKB-KW"/>
</dbReference>
<keyword evidence="3" id="KW-0479">Metal-binding</keyword>
<dbReference type="GO" id="GO:0006777">
    <property type="term" value="P:Mo-molybdopterin cofactor biosynthetic process"/>
    <property type="evidence" value="ECO:0007669"/>
    <property type="project" value="UniProtKB-KW"/>
</dbReference>
<keyword evidence="1" id="KW-0963">Cytoplasm</keyword>
<feature type="compositionally biased region" description="Basic and acidic residues" evidence="8">
    <location>
        <begin position="224"/>
        <end position="241"/>
    </location>
</feature>
<feature type="domain" description="MobA-like NTP transferase" evidence="9">
    <location>
        <begin position="62"/>
        <end position="214"/>
    </location>
</feature>
<dbReference type="CDD" id="cd02503">
    <property type="entry name" value="MobA"/>
    <property type="match status" value="1"/>
</dbReference>
<evidence type="ECO:0000313" key="12">
    <source>
        <dbReference type="Proteomes" id="UP000306740"/>
    </source>
</evidence>
<dbReference type="InterPro" id="IPR013482">
    <property type="entry name" value="Molybde_CF_guanTrfase"/>
</dbReference>
<evidence type="ECO:0000256" key="3">
    <source>
        <dbReference type="ARBA" id="ARBA00022723"/>
    </source>
</evidence>
<keyword evidence="4" id="KW-0547">Nucleotide-binding</keyword>
<evidence type="ECO:0000256" key="4">
    <source>
        <dbReference type="ARBA" id="ARBA00022741"/>
    </source>
</evidence>
<reference evidence="11 12" key="1">
    <citation type="submission" date="2019-05" db="EMBL/GenBank/DDBJ databases">
        <title>Mumia sp. nov., isolated from the intestinal contents of plateau pika (Ochotona curzoniae) in the Qinghai-Tibet plateau of China.</title>
        <authorList>
            <person name="Tian Z."/>
        </authorList>
    </citation>
    <scope>NUCLEOTIDE SEQUENCE [LARGE SCALE GENOMIC DNA]</scope>
    <source>
        <strain evidence="12">527</strain>
        <strain evidence="11">Z527</strain>
    </source>
</reference>
<keyword evidence="6" id="KW-0342">GTP-binding</keyword>